<sequence length="251" mass="26640">MAGPFPVTALLVLTAAGCAAAMVLVAAPTPARAATATPQRGQRLWIAVQQLRGRLSPRPARVRQEVAQLLRHFAALLVSGRSEAQAWSQLHDLWRTREPDHPLRHVTAQIAGSEAAGTGTADGLRRYLATDAGSDPELNRLLRRLLAVTALSEQTGAPLSELVEQLAESVDEAAELAAAVETAIAGPTLTQLILTLLPVGGLALGHMVGADPLAMLLGSWFGLVLLGAGLLLLGCGRFWSRHMIQRVRRYA</sequence>
<accession>A0A5R9A353</accession>
<keyword evidence="1" id="KW-1133">Transmembrane helix</keyword>
<dbReference type="EMBL" id="VAWA01000016">
    <property type="protein sequence ID" value="TLP73111.1"/>
    <property type="molecule type" value="Genomic_DNA"/>
</dbReference>
<evidence type="ECO:0000256" key="2">
    <source>
        <dbReference type="SAM" id="SignalP"/>
    </source>
</evidence>
<organism evidence="3 4">
    <name type="scientific">Nesterenkonia sphaerica</name>
    <dbReference type="NCBI Taxonomy" id="1804988"/>
    <lineage>
        <taxon>Bacteria</taxon>
        <taxon>Bacillati</taxon>
        <taxon>Actinomycetota</taxon>
        <taxon>Actinomycetes</taxon>
        <taxon>Micrococcales</taxon>
        <taxon>Micrococcaceae</taxon>
        <taxon>Nesterenkonia</taxon>
    </lineage>
</organism>
<keyword evidence="2" id="KW-0732">Signal</keyword>
<feature type="transmembrane region" description="Helical" evidence="1">
    <location>
        <begin position="213"/>
        <end position="239"/>
    </location>
</feature>
<evidence type="ECO:0008006" key="5">
    <source>
        <dbReference type="Google" id="ProtNLM"/>
    </source>
</evidence>
<feature type="chain" id="PRO_5024391452" description="Type II secretion system protein GspF domain-containing protein" evidence="2">
    <location>
        <begin position="34"/>
        <end position="251"/>
    </location>
</feature>
<reference evidence="3 4" key="1">
    <citation type="submission" date="2019-05" db="EMBL/GenBank/DDBJ databases">
        <title>Nesterenkonia sp. GY239, isolated from the Southern Atlantic Ocean.</title>
        <authorList>
            <person name="Zhang G."/>
        </authorList>
    </citation>
    <scope>NUCLEOTIDE SEQUENCE [LARGE SCALE GENOMIC DNA]</scope>
    <source>
        <strain evidence="3 4">GY239</strain>
    </source>
</reference>
<keyword evidence="1" id="KW-0812">Transmembrane</keyword>
<evidence type="ECO:0000313" key="4">
    <source>
        <dbReference type="Proteomes" id="UP000306544"/>
    </source>
</evidence>
<evidence type="ECO:0000256" key="1">
    <source>
        <dbReference type="SAM" id="Phobius"/>
    </source>
</evidence>
<comment type="caution">
    <text evidence="3">The sequence shown here is derived from an EMBL/GenBank/DDBJ whole genome shotgun (WGS) entry which is preliminary data.</text>
</comment>
<dbReference type="AlphaFoldDB" id="A0A5R9A353"/>
<evidence type="ECO:0000313" key="3">
    <source>
        <dbReference type="EMBL" id="TLP73111.1"/>
    </source>
</evidence>
<dbReference type="Proteomes" id="UP000306544">
    <property type="component" value="Unassembled WGS sequence"/>
</dbReference>
<protein>
    <recommendedName>
        <fullName evidence="5">Type II secretion system protein GspF domain-containing protein</fullName>
    </recommendedName>
</protein>
<keyword evidence="4" id="KW-1185">Reference proteome</keyword>
<dbReference type="RefSeq" id="WP_138170888.1">
    <property type="nucleotide sequence ID" value="NZ_VAWA01000016.1"/>
</dbReference>
<proteinExistence type="predicted"/>
<dbReference type="OrthoDB" id="4966799at2"/>
<dbReference type="PANTHER" id="PTHR35007:SF4">
    <property type="entry name" value="CONSERVED TRANSMEMBRANE PROTEIN-RELATED"/>
    <property type="match status" value="1"/>
</dbReference>
<gene>
    <name evidence="3" type="ORF">FEF27_10890</name>
</gene>
<dbReference type="PANTHER" id="PTHR35007">
    <property type="entry name" value="INTEGRAL MEMBRANE PROTEIN-RELATED"/>
    <property type="match status" value="1"/>
</dbReference>
<feature type="signal peptide" evidence="2">
    <location>
        <begin position="1"/>
        <end position="33"/>
    </location>
</feature>
<keyword evidence="1" id="KW-0472">Membrane</keyword>
<name>A0A5R9A353_9MICC</name>